<protein>
    <submittedName>
        <fullName evidence="1">Uncharacterized protein</fullName>
    </submittedName>
</protein>
<keyword evidence="2" id="KW-1185">Reference proteome</keyword>
<sequence>MTHWTISVIILRYTYPKSRRMFFKARRAQISFGNTVQTSVRLLPGRVGANPSILTFVVSWRDDYNGRSEVRKKAYFYVGTQVDTSEFQVQGGAIGLDTFEIWN</sequence>
<name>A0A6H5HCQ1_9HEMI</name>
<evidence type="ECO:0000313" key="2">
    <source>
        <dbReference type="Proteomes" id="UP000479000"/>
    </source>
</evidence>
<dbReference type="EMBL" id="CADCXU010029205">
    <property type="protein sequence ID" value="CAB0015534.1"/>
    <property type="molecule type" value="Genomic_DNA"/>
</dbReference>
<accession>A0A6H5HCQ1</accession>
<reference evidence="1 2" key="1">
    <citation type="submission" date="2020-02" db="EMBL/GenBank/DDBJ databases">
        <authorList>
            <person name="Ferguson B K."/>
        </authorList>
    </citation>
    <scope>NUCLEOTIDE SEQUENCE [LARGE SCALE GENOMIC DNA]</scope>
</reference>
<dbReference type="Proteomes" id="UP000479000">
    <property type="component" value="Unassembled WGS sequence"/>
</dbReference>
<dbReference type="AlphaFoldDB" id="A0A6H5HCQ1"/>
<proteinExistence type="predicted"/>
<feature type="non-terminal residue" evidence="1">
    <location>
        <position position="103"/>
    </location>
</feature>
<dbReference type="OrthoDB" id="6610237at2759"/>
<organism evidence="1 2">
    <name type="scientific">Nesidiocoris tenuis</name>
    <dbReference type="NCBI Taxonomy" id="355587"/>
    <lineage>
        <taxon>Eukaryota</taxon>
        <taxon>Metazoa</taxon>
        <taxon>Ecdysozoa</taxon>
        <taxon>Arthropoda</taxon>
        <taxon>Hexapoda</taxon>
        <taxon>Insecta</taxon>
        <taxon>Pterygota</taxon>
        <taxon>Neoptera</taxon>
        <taxon>Paraneoptera</taxon>
        <taxon>Hemiptera</taxon>
        <taxon>Heteroptera</taxon>
        <taxon>Panheteroptera</taxon>
        <taxon>Cimicomorpha</taxon>
        <taxon>Miridae</taxon>
        <taxon>Dicyphina</taxon>
        <taxon>Nesidiocoris</taxon>
    </lineage>
</organism>
<evidence type="ECO:0000313" key="1">
    <source>
        <dbReference type="EMBL" id="CAB0015534.1"/>
    </source>
</evidence>
<gene>
    <name evidence="1" type="ORF">NTEN_LOCUS19874</name>
</gene>